<proteinExistence type="predicted"/>
<protein>
    <submittedName>
        <fullName evidence="1">Uncharacterized protein</fullName>
    </submittedName>
</protein>
<reference evidence="1 2" key="1">
    <citation type="submission" date="2024-01" db="EMBL/GenBank/DDBJ databases">
        <title>Genome assemblies of Stephania.</title>
        <authorList>
            <person name="Yang L."/>
        </authorList>
    </citation>
    <scope>NUCLEOTIDE SEQUENCE [LARGE SCALE GENOMIC DNA]</scope>
    <source>
        <strain evidence="1">JXDWG</strain>
        <tissue evidence="1">Leaf</tissue>
    </source>
</reference>
<sequence length="128" mass="13702">MNSSSSLSVDSVSSTLLGASSSLGRSASSEREPFDSSPLLFFEDSIVSSEKPFKIILFSLSNFSVLSRSRHLGPRETVIALRDFEEGYNSEAPRLVEIGLLGGFGPCFFPLLCGVLSSTTFVELAGLL</sequence>
<organism evidence="1 2">
    <name type="scientific">Stephania cephalantha</name>
    <dbReference type="NCBI Taxonomy" id="152367"/>
    <lineage>
        <taxon>Eukaryota</taxon>
        <taxon>Viridiplantae</taxon>
        <taxon>Streptophyta</taxon>
        <taxon>Embryophyta</taxon>
        <taxon>Tracheophyta</taxon>
        <taxon>Spermatophyta</taxon>
        <taxon>Magnoliopsida</taxon>
        <taxon>Ranunculales</taxon>
        <taxon>Menispermaceae</taxon>
        <taxon>Menispermoideae</taxon>
        <taxon>Cissampelideae</taxon>
        <taxon>Stephania</taxon>
    </lineage>
</organism>
<comment type="caution">
    <text evidence="1">The sequence shown here is derived from an EMBL/GenBank/DDBJ whole genome shotgun (WGS) entry which is preliminary data.</text>
</comment>
<evidence type="ECO:0000313" key="2">
    <source>
        <dbReference type="Proteomes" id="UP001419268"/>
    </source>
</evidence>
<name>A0AAP0J0Z2_9MAGN</name>
<dbReference type="EMBL" id="JBBNAG010000006">
    <property type="protein sequence ID" value="KAK9125466.1"/>
    <property type="molecule type" value="Genomic_DNA"/>
</dbReference>
<evidence type="ECO:0000313" key="1">
    <source>
        <dbReference type="EMBL" id="KAK9125466.1"/>
    </source>
</evidence>
<dbReference type="Proteomes" id="UP001419268">
    <property type="component" value="Unassembled WGS sequence"/>
</dbReference>
<accession>A0AAP0J0Z2</accession>
<keyword evidence="2" id="KW-1185">Reference proteome</keyword>
<gene>
    <name evidence="1" type="ORF">Scep_014312</name>
</gene>
<dbReference type="AlphaFoldDB" id="A0AAP0J0Z2"/>